<keyword evidence="4 5" id="KW-0472">Membrane</keyword>
<dbReference type="PANTHER" id="PTHR33507">
    <property type="entry name" value="INNER MEMBRANE PROTEIN YBBJ"/>
    <property type="match status" value="1"/>
</dbReference>
<dbReference type="InterPro" id="IPR002810">
    <property type="entry name" value="NfeD-like_C"/>
</dbReference>
<comment type="subcellular location">
    <subcellularLocation>
        <location evidence="1">Membrane</location>
        <topology evidence="1">Multi-pass membrane protein</topology>
    </subcellularLocation>
</comment>
<keyword evidence="8" id="KW-1185">Reference proteome</keyword>
<evidence type="ECO:0000256" key="2">
    <source>
        <dbReference type="ARBA" id="ARBA00022692"/>
    </source>
</evidence>
<dbReference type="Proteomes" id="UP000234206">
    <property type="component" value="Unassembled WGS sequence"/>
</dbReference>
<dbReference type="InterPro" id="IPR052165">
    <property type="entry name" value="Membrane_assoc_protease"/>
</dbReference>
<evidence type="ECO:0000259" key="6">
    <source>
        <dbReference type="Pfam" id="PF01957"/>
    </source>
</evidence>
<dbReference type="OrthoDB" id="3174252at2"/>
<evidence type="ECO:0000313" key="7">
    <source>
        <dbReference type="EMBL" id="PKZ42555.1"/>
    </source>
</evidence>
<dbReference type="Gene3D" id="2.40.50.140">
    <property type="entry name" value="Nucleic acid-binding proteins"/>
    <property type="match status" value="1"/>
</dbReference>
<feature type="domain" description="NfeD-like C-terminal" evidence="6">
    <location>
        <begin position="90"/>
        <end position="148"/>
    </location>
</feature>
<name>A0A2I1PD36_9MICO</name>
<evidence type="ECO:0000256" key="3">
    <source>
        <dbReference type="ARBA" id="ARBA00022989"/>
    </source>
</evidence>
<dbReference type="PANTHER" id="PTHR33507:SF3">
    <property type="entry name" value="INNER MEMBRANE PROTEIN YBBJ"/>
    <property type="match status" value="1"/>
</dbReference>
<dbReference type="Pfam" id="PF01957">
    <property type="entry name" value="NfeD"/>
    <property type="match status" value="1"/>
</dbReference>
<evidence type="ECO:0000256" key="1">
    <source>
        <dbReference type="ARBA" id="ARBA00004141"/>
    </source>
</evidence>
<evidence type="ECO:0000256" key="5">
    <source>
        <dbReference type="SAM" id="Phobius"/>
    </source>
</evidence>
<evidence type="ECO:0000313" key="8">
    <source>
        <dbReference type="Proteomes" id="UP000234206"/>
    </source>
</evidence>
<comment type="caution">
    <text evidence="7">The sequence shown here is derived from an EMBL/GenBank/DDBJ whole genome shotgun (WGS) entry which is preliminary data.</text>
</comment>
<dbReference type="GO" id="GO:0005886">
    <property type="term" value="C:plasma membrane"/>
    <property type="evidence" value="ECO:0007669"/>
    <property type="project" value="TreeGrafter"/>
</dbReference>
<feature type="transmembrane region" description="Helical" evidence="5">
    <location>
        <begin position="56"/>
        <end position="74"/>
    </location>
</feature>
<gene>
    <name evidence="7" type="ORF">CYJ76_01410</name>
</gene>
<dbReference type="AlphaFoldDB" id="A0A2I1PD36"/>
<sequence length="151" mass="16483">MFDFLRDSQWLWWLGAALALGAIEMLTLDFMFLMLAAGALVAMVAAALGLNLTGQFVLFCLSALVLLFFVRPVLRRRLEESTPLAVTNAAALTGRDALVAEPVTELAGTVKLHGEIWSARPQWDGETFAVGERVRIARIDGATARIERLPA</sequence>
<feature type="transmembrane region" description="Helical" evidence="5">
    <location>
        <begin position="12"/>
        <end position="28"/>
    </location>
</feature>
<keyword evidence="2 5" id="KW-0812">Transmembrane</keyword>
<proteinExistence type="predicted"/>
<accession>A0A2I1PD36</accession>
<evidence type="ECO:0000256" key="4">
    <source>
        <dbReference type="ARBA" id="ARBA00023136"/>
    </source>
</evidence>
<dbReference type="SUPFAM" id="SSF141322">
    <property type="entry name" value="NfeD domain-like"/>
    <property type="match status" value="1"/>
</dbReference>
<dbReference type="RefSeq" id="WP_101849026.1">
    <property type="nucleotide sequence ID" value="NZ_JBHLVH010000013.1"/>
</dbReference>
<protein>
    <recommendedName>
        <fullName evidence="6">NfeD-like C-terminal domain-containing protein</fullName>
    </recommendedName>
</protein>
<dbReference type="EMBL" id="PKIZ01000002">
    <property type="protein sequence ID" value="PKZ42555.1"/>
    <property type="molecule type" value="Genomic_DNA"/>
</dbReference>
<organism evidence="7 8">
    <name type="scientific">Kytococcus schroeteri</name>
    <dbReference type="NCBI Taxonomy" id="138300"/>
    <lineage>
        <taxon>Bacteria</taxon>
        <taxon>Bacillati</taxon>
        <taxon>Actinomycetota</taxon>
        <taxon>Actinomycetes</taxon>
        <taxon>Micrococcales</taxon>
        <taxon>Kytococcaceae</taxon>
        <taxon>Kytococcus</taxon>
    </lineage>
</organism>
<dbReference type="InterPro" id="IPR012340">
    <property type="entry name" value="NA-bd_OB-fold"/>
</dbReference>
<keyword evidence="3 5" id="KW-1133">Transmembrane helix</keyword>
<reference evidence="7 8" key="1">
    <citation type="submission" date="2017-12" db="EMBL/GenBank/DDBJ databases">
        <title>Phylogenetic diversity of female urinary microbiome.</title>
        <authorList>
            <person name="Thomas-White K."/>
            <person name="Wolfe A.J."/>
        </authorList>
    </citation>
    <scope>NUCLEOTIDE SEQUENCE [LARGE SCALE GENOMIC DNA]</scope>
    <source>
        <strain evidence="7 8">UMB1298</strain>
    </source>
</reference>